<sequence length="520" mass="60433">MAHASLGRCTSKDGVHAFVKNEVGEPNLLEEMEVDALSDAHSDTHSDTSPFRSTLILKEGNSSHAQNAGYEKKSRQNEDISSKKATKRCKRTRTKRNDSDDDNEDEEKDEDVEVDHKECEDYCVHLHYCNSSAMLSSADRKIQVGDDFQARVDEPQKEQDDTLMDGEREHVLWCPPADIDEISLNEYCEYAAEKYKLAQDQALYLLQKSNFDFHVAQEKVRRRRPINEEWGEDDRALFKQTLLMFGKRFDKIRQMFYYNTKKDTDYKSLIDTRMAEDSEEDDCADDPHNETNVCGNCGEECREVHVLDNMQLCFVCWTYFRFLGKHRPCNFLSTVKEIRQRRRKCPSDMLDIAHSFVEMSSYVDHEFVPDNENVIDGMVIVEMPKTKCHEEIKAVMCELAKVRARAIRLEQSIKSQRSEGVTDGLESYRYLTISDKKDEEGFSMKLDEIKRCESWSEEERMVAFRCLLRYEEDFDAVSEVVGTKTPDQIKNFYMEVRSDVDKVLKKLAPFVPEMSDICAP</sequence>
<dbReference type="CDD" id="cd00167">
    <property type="entry name" value="SANT"/>
    <property type="match status" value="1"/>
</dbReference>
<dbReference type="InterPro" id="IPR009057">
    <property type="entry name" value="Homeodomain-like_sf"/>
</dbReference>
<reference evidence="8 9" key="2">
    <citation type="submission" date="2018-11" db="EMBL/GenBank/DDBJ databases">
        <authorList>
            <consortium name="Pathogen Informatics"/>
        </authorList>
    </citation>
    <scope>NUCLEOTIDE SEQUENCE [LARGE SCALE GENOMIC DNA]</scope>
    <source>
        <strain evidence="8 9">Costa Rica</strain>
    </source>
</reference>
<keyword evidence="3" id="KW-0804">Transcription</keyword>
<comment type="subcellular location">
    <subcellularLocation>
        <location evidence="1">Nucleus</location>
    </subcellularLocation>
</comment>
<dbReference type="InterPro" id="IPR051066">
    <property type="entry name" value="Trans_reg/Corepressor"/>
</dbReference>
<evidence type="ECO:0000256" key="1">
    <source>
        <dbReference type="ARBA" id="ARBA00004123"/>
    </source>
</evidence>
<dbReference type="EMBL" id="UYYA01004781">
    <property type="protein sequence ID" value="VDM63331.1"/>
    <property type="molecule type" value="Genomic_DNA"/>
</dbReference>
<evidence type="ECO:0000256" key="5">
    <source>
        <dbReference type="SAM" id="MobiDB-lite"/>
    </source>
</evidence>
<keyword evidence="2" id="KW-0805">Transcription regulation</keyword>
<feature type="compositionally biased region" description="Acidic residues" evidence="5">
    <location>
        <begin position="99"/>
        <end position="112"/>
    </location>
</feature>
<dbReference type="STRING" id="334426.A0A158PLS9"/>
<dbReference type="SMART" id="SM01189">
    <property type="entry name" value="ELM2"/>
    <property type="match status" value="1"/>
</dbReference>
<feature type="region of interest" description="Disordered" evidence="5">
    <location>
        <begin position="24"/>
        <end position="112"/>
    </location>
</feature>
<keyword evidence="9" id="KW-1185">Reference proteome</keyword>
<dbReference type="Pfam" id="PF01448">
    <property type="entry name" value="ELM2"/>
    <property type="match status" value="1"/>
</dbReference>
<gene>
    <name evidence="8" type="ORF">ACOC_LOCUS11746</name>
</gene>
<dbReference type="OMA" id="NCGIACH"/>
<evidence type="ECO:0000256" key="2">
    <source>
        <dbReference type="ARBA" id="ARBA00023015"/>
    </source>
</evidence>
<evidence type="ECO:0000259" key="7">
    <source>
        <dbReference type="PROSITE" id="PS51293"/>
    </source>
</evidence>
<feature type="compositionally biased region" description="Basic residues" evidence="5">
    <location>
        <begin position="84"/>
        <end position="94"/>
    </location>
</feature>
<dbReference type="GO" id="GO:0006357">
    <property type="term" value="P:regulation of transcription by RNA polymerase II"/>
    <property type="evidence" value="ECO:0007669"/>
    <property type="project" value="TreeGrafter"/>
</dbReference>
<dbReference type="Proteomes" id="UP000267027">
    <property type="component" value="Unassembled WGS sequence"/>
</dbReference>
<dbReference type="PROSITE" id="PS51156">
    <property type="entry name" value="ELM2"/>
    <property type="match status" value="1"/>
</dbReference>
<dbReference type="PROSITE" id="PS51293">
    <property type="entry name" value="SANT"/>
    <property type="match status" value="1"/>
</dbReference>
<dbReference type="InterPro" id="IPR017884">
    <property type="entry name" value="SANT_dom"/>
</dbReference>
<dbReference type="Gene3D" id="1.20.58.1880">
    <property type="match status" value="1"/>
</dbReference>
<dbReference type="GO" id="GO:0000118">
    <property type="term" value="C:histone deacetylase complex"/>
    <property type="evidence" value="ECO:0007669"/>
    <property type="project" value="TreeGrafter"/>
</dbReference>
<dbReference type="AlphaFoldDB" id="A0A158PLS9"/>
<evidence type="ECO:0000313" key="9">
    <source>
        <dbReference type="Proteomes" id="UP000267027"/>
    </source>
</evidence>
<evidence type="ECO:0000259" key="6">
    <source>
        <dbReference type="PROSITE" id="PS51156"/>
    </source>
</evidence>
<dbReference type="PANTHER" id="PTHR16089:SF28">
    <property type="entry name" value="REST COREPRESSOR"/>
    <property type="match status" value="1"/>
</dbReference>
<evidence type="ECO:0000313" key="8">
    <source>
        <dbReference type="EMBL" id="VDM63331.1"/>
    </source>
</evidence>
<reference evidence="10" key="1">
    <citation type="submission" date="2016-04" db="UniProtKB">
        <authorList>
            <consortium name="WormBaseParasite"/>
        </authorList>
    </citation>
    <scope>IDENTIFICATION</scope>
</reference>
<dbReference type="GO" id="GO:0005667">
    <property type="term" value="C:transcription regulator complex"/>
    <property type="evidence" value="ECO:0007669"/>
    <property type="project" value="TreeGrafter"/>
</dbReference>
<evidence type="ECO:0000256" key="4">
    <source>
        <dbReference type="ARBA" id="ARBA00023242"/>
    </source>
</evidence>
<dbReference type="OrthoDB" id="10064338at2759"/>
<feature type="domain" description="ELM2" evidence="6">
    <location>
        <begin position="140"/>
        <end position="224"/>
    </location>
</feature>
<feature type="domain" description="SANT" evidence="7">
    <location>
        <begin position="450"/>
        <end position="501"/>
    </location>
</feature>
<dbReference type="InterPro" id="IPR001005">
    <property type="entry name" value="SANT/Myb"/>
</dbReference>
<evidence type="ECO:0000313" key="10">
    <source>
        <dbReference type="WBParaSite" id="ACOC_0001174501-mRNA-1"/>
    </source>
</evidence>
<evidence type="ECO:0000256" key="3">
    <source>
        <dbReference type="ARBA" id="ARBA00023163"/>
    </source>
</evidence>
<dbReference type="GO" id="GO:0003714">
    <property type="term" value="F:transcription corepressor activity"/>
    <property type="evidence" value="ECO:0007669"/>
    <property type="project" value="TreeGrafter"/>
</dbReference>
<keyword evidence="4" id="KW-0539">Nucleus</keyword>
<feature type="compositionally biased region" description="Basic and acidic residues" evidence="5">
    <location>
        <begin position="70"/>
        <end position="82"/>
    </location>
</feature>
<accession>A0A158PLS9</accession>
<name>A0A158PLS9_ANGCS</name>
<organism evidence="10">
    <name type="scientific">Angiostrongylus costaricensis</name>
    <name type="common">Nematode worm</name>
    <dbReference type="NCBI Taxonomy" id="334426"/>
    <lineage>
        <taxon>Eukaryota</taxon>
        <taxon>Metazoa</taxon>
        <taxon>Ecdysozoa</taxon>
        <taxon>Nematoda</taxon>
        <taxon>Chromadorea</taxon>
        <taxon>Rhabditida</taxon>
        <taxon>Rhabditina</taxon>
        <taxon>Rhabditomorpha</taxon>
        <taxon>Strongyloidea</taxon>
        <taxon>Metastrongylidae</taxon>
        <taxon>Angiostrongylus</taxon>
    </lineage>
</organism>
<dbReference type="InterPro" id="IPR000949">
    <property type="entry name" value="ELM2_dom"/>
</dbReference>
<proteinExistence type="predicted"/>
<dbReference type="SMART" id="SM00717">
    <property type="entry name" value="SANT"/>
    <property type="match status" value="1"/>
</dbReference>
<dbReference type="PANTHER" id="PTHR16089">
    <property type="entry name" value="REST COREPRESSOR COREST PROTEIN-RELATED"/>
    <property type="match status" value="1"/>
</dbReference>
<dbReference type="SUPFAM" id="SSF46689">
    <property type="entry name" value="Homeodomain-like"/>
    <property type="match status" value="1"/>
</dbReference>
<dbReference type="WBParaSite" id="ACOC_0001174501-mRNA-1">
    <property type="protein sequence ID" value="ACOC_0001174501-mRNA-1"/>
    <property type="gene ID" value="ACOC_0001174501"/>
</dbReference>
<protein>
    <submittedName>
        <fullName evidence="10">SANT domain-containing protein</fullName>
    </submittedName>
</protein>